<dbReference type="GO" id="GO:0043409">
    <property type="term" value="P:negative regulation of MAPK cascade"/>
    <property type="evidence" value="ECO:0007669"/>
    <property type="project" value="TreeGrafter"/>
</dbReference>
<dbReference type="PROSITE" id="PS50056">
    <property type="entry name" value="TYR_PHOSPHATASE_2"/>
    <property type="match status" value="1"/>
</dbReference>
<evidence type="ECO:0000256" key="5">
    <source>
        <dbReference type="SAM" id="MobiDB-lite"/>
    </source>
</evidence>
<dbReference type="EC" id="3.1.3.48" evidence="2"/>
<name>A0A9Q0YK73_HOLLE</name>
<evidence type="ECO:0000256" key="4">
    <source>
        <dbReference type="ARBA" id="ARBA00022912"/>
    </source>
</evidence>
<dbReference type="GO" id="GO:0005737">
    <property type="term" value="C:cytoplasm"/>
    <property type="evidence" value="ECO:0007669"/>
    <property type="project" value="TreeGrafter"/>
</dbReference>
<dbReference type="Pfam" id="PF00581">
    <property type="entry name" value="Rhodanese"/>
    <property type="match status" value="1"/>
</dbReference>
<dbReference type="EMBL" id="JAIZAY010000020">
    <property type="protein sequence ID" value="KAJ8022890.1"/>
    <property type="molecule type" value="Genomic_DNA"/>
</dbReference>
<dbReference type="AlphaFoldDB" id="A0A9Q0YK73"/>
<dbReference type="InterPro" id="IPR000387">
    <property type="entry name" value="Tyr_Pase_dom"/>
</dbReference>
<dbReference type="InterPro" id="IPR036873">
    <property type="entry name" value="Rhodanese-like_dom_sf"/>
</dbReference>
<dbReference type="InterPro" id="IPR001763">
    <property type="entry name" value="Rhodanese-like_dom"/>
</dbReference>
<keyword evidence="3" id="KW-0378">Hydrolase</keyword>
<dbReference type="Gene3D" id="3.90.190.10">
    <property type="entry name" value="Protein tyrosine phosphatase superfamily"/>
    <property type="match status" value="1"/>
</dbReference>
<feature type="domain" description="Tyrosine-protein phosphatase" evidence="6">
    <location>
        <begin position="227"/>
        <end position="370"/>
    </location>
</feature>
<dbReference type="SUPFAM" id="SSF52821">
    <property type="entry name" value="Rhodanese/Cell cycle control phosphatase"/>
    <property type="match status" value="1"/>
</dbReference>
<dbReference type="InterPro" id="IPR020422">
    <property type="entry name" value="TYR_PHOSPHATASE_DUAL_dom"/>
</dbReference>
<dbReference type="GO" id="GO:0004725">
    <property type="term" value="F:protein tyrosine phosphatase activity"/>
    <property type="evidence" value="ECO:0007669"/>
    <property type="project" value="UniProtKB-EC"/>
</dbReference>
<feature type="compositionally biased region" description="Polar residues" evidence="5">
    <location>
        <begin position="1"/>
        <end position="19"/>
    </location>
</feature>
<evidence type="ECO:0000313" key="10">
    <source>
        <dbReference type="Proteomes" id="UP001152320"/>
    </source>
</evidence>
<evidence type="ECO:0000256" key="3">
    <source>
        <dbReference type="ARBA" id="ARBA00022801"/>
    </source>
</evidence>
<dbReference type="PROSITE" id="PS00383">
    <property type="entry name" value="TYR_PHOSPHATASE_1"/>
    <property type="match status" value="1"/>
</dbReference>
<dbReference type="PANTHER" id="PTHR10159">
    <property type="entry name" value="DUAL SPECIFICITY PROTEIN PHOSPHATASE"/>
    <property type="match status" value="1"/>
</dbReference>
<evidence type="ECO:0000256" key="1">
    <source>
        <dbReference type="ARBA" id="ARBA00008601"/>
    </source>
</evidence>
<sequence>MGCQNSAIVPNDDNNNLKSQDLHPSTEKEESNTSRDNPSSTDEALQQLRDRIEEPGEVSTSYHMMSSSTILPSRMKTEEGFLVRRDPPESSLPESVMPVTELFNLICIGYRVPHISDPAYMLIIDCREISQYSDNHIVTARHYTALDEQRDCHLDTGGCNKFAVIVVYGESTEDAKAQEMYNRITEKDLYVQVVEGGFPEFNSFAPFLCTNKLLQTELERKANIITYPSVILKDALYQGSAVHAENKVVIDNLKITHIVNVTTEVGCPFQESCEYLHLKFADEGGANLFSVFERAADFIADALKQSGNRVMVHCVMGVSRSSSITISFLMKYFSMSLNDAYTFLKDRRSVAAPNTGFTHQLASYEEHLFGEKLTDPDEILFTAGPRVR</sequence>
<reference evidence="9" key="1">
    <citation type="submission" date="2021-10" db="EMBL/GenBank/DDBJ databases">
        <title>Tropical sea cucumber genome reveals ecological adaptation and Cuvierian tubules defense mechanism.</title>
        <authorList>
            <person name="Chen T."/>
        </authorList>
    </citation>
    <scope>NUCLEOTIDE SEQUENCE</scope>
    <source>
        <strain evidence="9">Nanhai2018</strain>
        <tissue evidence="9">Muscle</tissue>
    </source>
</reference>
<feature type="domain" description="Rhodanese" evidence="8">
    <location>
        <begin position="122"/>
        <end position="210"/>
    </location>
</feature>
<comment type="caution">
    <text evidence="9">The sequence shown here is derived from an EMBL/GenBank/DDBJ whole genome shotgun (WGS) entry which is preliminary data.</text>
</comment>
<dbReference type="InterPro" id="IPR000340">
    <property type="entry name" value="Dual-sp_phosphatase_cat-dom"/>
</dbReference>
<dbReference type="Gene3D" id="3.40.250.10">
    <property type="entry name" value="Rhodanese-like domain"/>
    <property type="match status" value="1"/>
</dbReference>
<evidence type="ECO:0000259" key="6">
    <source>
        <dbReference type="PROSITE" id="PS50054"/>
    </source>
</evidence>
<feature type="compositionally biased region" description="Polar residues" evidence="5">
    <location>
        <begin position="34"/>
        <end position="44"/>
    </location>
</feature>
<keyword evidence="10" id="KW-1185">Reference proteome</keyword>
<evidence type="ECO:0000313" key="9">
    <source>
        <dbReference type="EMBL" id="KAJ8022890.1"/>
    </source>
</evidence>
<proteinExistence type="inferred from homology"/>
<dbReference type="PROSITE" id="PS50054">
    <property type="entry name" value="TYR_PHOSPHATASE_DUAL"/>
    <property type="match status" value="1"/>
</dbReference>
<evidence type="ECO:0000259" key="8">
    <source>
        <dbReference type="PROSITE" id="PS50206"/>
    </source>
</evidence>
<feature type="domain" description="Tyrosine specific protein phosphatases" evidence="7">
    <location>
        <begin position="290"/>
        <end position="348"/>
    </location>
</feature>
<protein>
    <recommendedName>
        <fullName evidence="2">protein-tyrosine-phosphatase</fullName>
        <ecNumber evidence="2">3.1.3.48</ecNumber>
    </recommendedName>
</protein>
<feature type="compositionally biased region" description="Basic and acidic residues" evidence="5">
    <location>
        <begin position="20"/>
        <end position="33"/>
    </location>
</feature>
<dbReference type="Pfam" id="PF00782">
    <property type="entry name" value="DSPc"/>
    <property type="match status" value="1"/>
</dbReference>
<evidence type="ECO:0000256" key="2">
    <source>
        <dbReference type="ARBA" id="ARBA00013064"/>
    </source>
</evidence>
<dbReference type="CDD" id="cd14498">
    <property type="entry name" value="DSP"/>
    <property type="match status" value="1"/>
</dbReference>
<dbReference type="PROSITE" id="PS50206">
    <property type="entry name" value="RHODANESE_3"/>
    <property type="match status" value="1"/>
</dbReference>
<dbReference type="PANTHER" id="PTHR10159:SF529">
    <property type="entry name" value="TYROSINE-PROTEIN PHOSPHATASE DOMAIN-CONTAINING PROTEIN"/>
    <property type="match status" value="1"/>
</dbReference>
<comment type="similarity">
    <text evidence="1">Belongs to the protein-tyrosine phosphatase family. Non-receptor class dual specificity subfamily.</text>
</comment>
<evidence type="ECO:0000259" key="7">
    <source>
        <dbReference type="PROSITE" id="PS50056"/>
    </source>
</evidence>
<dbReference type="InterPro" id="IPR016130">
    <property type="entry name" value="Tyr_Pase_AS"/>
</dbReference>
<dbReference type="Proteomes" id="UP001152320">
    <property type="component" value="Chromosome 20"/>
</dbReference>
<dbReference type="InterPro" id="IPR029021">
    <property type="entry name" value="Prot-tyrosine_phosphatase-like"/>
</dbReference>
<organism evidence="9 10">
    <name type="scientific">Holothuria leucospilota</name>
    <name type="common">Black long sea cucumber</name>
    <name type="synonym">Mertensiothuria leucospilota</name>
    <dbReference type="NCBI Taxonomy" id="206669"/>
    <lineage>
        <taxon>Eukaryota</taxon>
        <taxon>Metazoa</taxon>
        <taxon>Echinodermata</taxon>
        <taxon>Eleutherozoa</taxon>
        <taxon>Echinozoa</taxon>
        <taxon>Holothuroidea</taxon>
        <taxon>Aspidochirotacea</taxon>
        <taxon>Aspidochirotida</taxon>
        <taxon>Holothuriidae</taxon>
        <taxon>Holothuria</taxon>
    </lineage>
</organism>
<accession>A0A9Q0YK73</accession>
<keyword evidence="4" id="KW-0904">Protein phosphatase</keyword>
<gene>
    <name evidence="9" type="ORF">HOLleu_37911</name>
</gene>
<dbReference type="SUPFAM" id="SSF52799">
    <property type="entry name" value="(Phosphotyrosine protein) phosphatases II"/>
    <property type="match status" value="1"/>
</dbReference>
<dbReference type="OrthoDB" id="10252009at2759"/>
<feature type="region of interest" description="Disordered" evidence="5">
    <location>
        <begin position="1"/>
        <end position="44"/>
    </location>
</feature>
<dbReference type="SMART" id="SM00195">
    <property type="entry name" value="DSPc"/>
    <property type="match status" value="1"/>
</dbReference>